<name>A0A3S4MES2_STRAP</name>
<evidence type="ECO:0000256" key="1">
    <source>
        <dbReference type="SAM" id="Phobius"/>
    </source>
</evidence>
<protein>
    <submittedName>
        <fullName evidence="2">Uncharacterized protein</fullName>
    </submittedName>
</protein>
<feature type="transmembrane region" description="Helical" evidence="1">
    <location>
        <begin position="6"/>
        <end position="24"/>
    </location>
</feature>
<evidence type="ECO:0000313" key="3">
    <source>
        <dbReference type="Proteomes" id="UP000278419"/>
    </source>
</evidence>
<dbReference type="EMBL" id="LR134283">
    <property type="protein sequence ID" value="VED97582.1"/>
    <property type="molecule type" value="Genomic_DNA"/>
</dbReference>
<organism evidence="2 3">
    <name type="scientific">Streptococcus anginosus</name>
    <dbReference type="NCBI Taxonomy" id="1328"/>
    <lineage>
        <taxon>Bacteria</taxon>
        <taxon>Bacillati</taxon>
        <taxon>Bacillota</taxon>
        <taxon>Bacilli</taxon>
        <taxon>Lactobacillales</taxon>
        <taxon>Streptococcaceae</taxon>
        <taxon>Streptococcus</taxon>
        <taxon>Streptococcus anginosus group</taxon>
    </lineage>
</organism>
<keyword evidence="1" id="KW-0812">Transmembrane</keyword>
<keyword evidence="1" id="KW-1133">Transmembrane helix</keyword>
<keyword evidence="1" id="KW-0472">Membrane</keyword>
<proteinExistence type="predicted"/>
<dbReference type="Proteomes" id="UP000278419">
    <property type="component" value="Chromosome"/>
</dbReference>
<sequence>MLTPKFSLFVLASYFILPIIALLFPNKYVKLIVFVIFLLENILVIGLYIKGKYFNQSSYFTIQ</sequence>
<reference evidence="2 3" key="1">
    <citation type="submission" date="2018-12" db="EMBL/GenBank/DDBJ databases">
        <authorList>
            <consortium name="Pathogen Informatics"/>
        </authorList>
    </citation>
    <scope>NUCLEOTIDE SEQUENCE [LARGE SCALE GENOMIC DNA]</scope>
    <source>
        <strain evidence="2 3">NCTC10713</strain>
    </source>
</reference>
<evidence type="ECO:0000313" key="2">
    <source>
        <dbReference type="EMBL" id="VED97582.1"/>
    </source>
</evidence>
<dbReference type="AlphaFoldDB" id="A0A3S4MES2"/>
<accession>A0A3S4MES2</accession>
<feature type="transmembrane region" description="Helical" evidence="1">
    <location>
        <begin position="31"/>
        <end position="49"/>
    </location>
</feature>
<gene>
    <name evidence="2" type="ORF">NCTC10713_00514</name>
</gene>